<name>G2PIM6_ALLRU</name>
<proteinExistence type="predicted"/>
<feature type="signal peptide" evidence="1">
    <location>
        <begin position="1"/>
        <end position="18"/>
    </location>
</feature>
<dbReference type="EMBL" id="CP002999">
    <property type="protein sequence ID" value="AEM70740.1"/>
    <property type="molecule type" value="Genomic_DNA"/>
</dbReference>
<reference evidence="2 3" key="2">
    <citation type="journal article" date="2012" name="Stand. Genomic Sci.">
        <title>Complete genome sequence of the facultatively anaerobic, appendaged bacterium Muricauda ruestringensis type strain (B1(T)).</title>
        <authorList>
            <person name="Huntemann M."/>
            <person name="Teshima H."/>
            <person name="Lapidus A."/>
            <person name="Nolan M."/>
            <person name="Lucas S."/>
            <person name="Hammon N."/>
            <person name="Deshpande S."/>
            <person name="Cheng J.F."/>
            <person name="Tapia R."/>
            <person name="Goodwin L.A."/>
            <person name="Pitluck S."/>
            <person name="Liolios K."/>
            <person name="Pagani I."/>
            <person name="Ivanova N."/>
            <person name="Mavromatis K."/>
            <person name="Mikhailova N."/>
            <person name="Pati A."/>
            <person name="Chen A."/>
            <person name="Palaniappan K."/>
            <person name="Land M."/>
            <person name="Hauser L."/>
            <person name="Pan C."/>
            <person name="Brambilla E.M."/>
            <person name="Rohde M."/>
            <person name="Spring S."/>
            <person name="Goker M."/>
            <person name="Detter J.C."/>
            <person name="Bristow J."/>
            <person name="Eisen J.A."/>
            <person name="Markowitz V."/>
            <person name="Hugenholtz P."/>
            <person name="Kyrpides N.C."/>
            <person name="Klenk H.P."/>
            <person name="Woyke T."/>
        </authorList>
    </citation>
    <scope>NUCLEOTIDE SEQUENCE [LARGE SCALE GENOMIC DNA]</scope>
    <source>
        <strain evidence="3">DSM 13258 / LMG 19739 / B1</strain>
    </source>
</reference>
<dbReference type="SUPFAM" id="SSF82185">
    <property type="entry name" value="Histone H3 K4-specific methyltransferase SET7/9 N-terminal domain"/>
    <property type="match status" value="1"/>
</dbReference>
<keyword evidence="1" id="KW-0732">Signal</keyword>
<dbReference type="Proteomes" id="UP000008908">
    <property type="component" value="Chromosome"/>
</dbReference>
<organism evidence="2 3">
    <name type="scientific">Allomuricauda ruestringensis (strain DSM 13258 / CIP 107369 / LMG 19739 / B1)</name>
    <name type="common">Muricauda ruestringensis</name>
    <dbReference type="NCBI Taxonomy" id="886377"/>
    <lineage>
        <taxon>Bacteria</taxon>
        <taxon>Pseudomonadati</taxon>
        <taxon>Bacteroidota</taxon>
        <taxon>Flavobacteriia</taxon>
        <taxon>Flavobacteriales</taxon>
        <taxon>Flavobacteriaceae</taxon>
        <taxon>Flagellimonas</taxon>
    </lineage>
</organism>
<evidence type="ECO:0000256" key="1">
    <source>
        <dbReference type="SAM" id="SignalP"/>
    </source>
</evidence>
<dbReference type="AlphaFoldDB" id="G2PIM6"/>
<dbReference type="Gene3D" id="3.90.930.1">
    <property type="match status" value="2"/>
</dbReference>
<protein>
    <submittedName>
        <fullName evidence="2">MORN variant repeat-containing protein</fullName>
    </submittedName>
</protein>
<dbReference type="Pfam" id="PF07661">
    <property type="entry name" value="MORN_2"/>
    <property type="match status" value="7"/>
</dbReference>
<dbReference type="eggNOG" id="COG2849">
    <property type="taxonomic scope" value="Bacteria"/>
</dbReference>
<dbReference type="InterPro" id="IPR011652">
    <property type="entry name" value="MORN_2"/>
</dbReference>
<evidence type="ECO:0000313" key="2">
    <source>
        <dbReference type="EMBL" id="AEM70740.1"/>
    </source>
</evidence>
<gene>
    <name evidence="2" type="ordered locus">Murru_1700</name>
</gene>
<reference evidence="3" key="1">
    <citation type="submission" date="2011-08" db="EMBL/GenBank/DDBJ databases">
        <title>The complete genome of Muricauda ruestringensis DSM 13258.</title>
        <authorList>
            <person name="Lucas S."/>
            <person name="Han J."/>
            <person name="Lapidus A."/>
            <person name="Bruce D."/>
            <person name="Goodwin L."/>
            <person name="Pitluck S."/>
            <person name="Peters L."/>
            <person name="Kyrpides N."/>
            <person name="Mavromatis K."/>
            <person name="Ivanova N."/>
            <person name="Ovchinnikova G."/>
            <person name="Teshima H."/>
            <person name="Detter J.C."/>
            <person name="Tapia R."/>
            <person name="Han C."/>
            <person name="Land M."/>
            <person name="Hauser L."/>
            <person name="Markowitz V."/>
            <person name="Cheng J.-F."/>
            <person name="Hugenholtz P."/>
            <person name="Woyke T."/>
            <person name="Wu D."/>
            <person name="Spring S."/>
            <person name="Schroeder M."/>
            <person name="Brambilla E."/>
            <person name="Klenk H.-P."/>
            <person name="Eisen J.A."/>
        </authorList>
    </citation>
    <scope>NUCLEOTIDE SEQUENCE [LARGE SCALE GENOMIC DNA]</scope>
    <source>
        <strain evidence="3">DSM 13258 / LMG 19739 / B1</strain>
    </source>
</reference>
<dbReference type="STRING" id="886377.Murru_1700"/>
<dbReference type="RefSeq" id="WP_014033021.1">
    <property type="nucleotide sequence ID" value="NC_015945.1"/>
</dbReference>
<accession>G2PIM6</accession>
<dbReference type="HOGENOM" id="CLU_684793_0_0_10"/>
<dbReference type="OrthoDB" id="7342920at2"/>
<evidence type="ECO:0000313" key="3">
    <source>
        <dbReference type="Proteomes" id="UP000008908"/>
    </source>
</evidence>
<keyword evidence="3" id="KW-1185">Reference proteome</keyword>
<feature type="chain" id="PRO_5003434591" evidence="1">
    <location>
        <begin position="19"/>
        <end position="402"/>
    </location>
</feature>
<sequence length="402" mass="47081">MKKSILLLLLLLTIGVQGQDAVTLLKFEEAEKAFNSGDFKTVLEKLDEVEAMAQPTSKTLYLRIASLNHLFDGDKLFNNPEQYELLEGLRDYVNTYLEAMGNYELDDRFREVYQIGEDLKNYPENRAAWEKWNQEEDNRRNPKEYYPSGALKSITKTKEGSKTVAWQAYYENGQLKEEGEKDGEKKIGPWKHYHENGQLAAQGTYWDGGKITGKIGKWYYYYDNGKTKEIAHYKSVSYTSGRVRSHLWGPYRSWYENGQLREQGTYKEEVTLLLGTGYNEDNNKKTGVWKEYYENGQLKLKEGHGDQYVYEAYYKSGQLKAIKEYVKVNRKILLRELRTYYEDGDLKSTKKYSLLSDSNKASWEAYHSNGQLKEEGKYKYGDKHGKWSYYDQNGNLIKEERL</sequence>
<dbReference type="KEGG" id="mrs:Murru_1700"/>